<organism evidence="1 2">
    <name type="scientific">Granulicella sibirica</name>
    <dbReference type="NCBI Taxonomy" id="2479048"/>
    <lineage>
        <taxon>Bacteria</taxon>
        <taxon>Pseudomonadati</taxon>
        <taxon>Acidobacteriota</taxon>
        <taxon>Terriglobia</taxon>
        <taxon>Terriglobales</taxon>
        <taxon>Acidobacteriaceae</taxon>
        <taxon>Granulicella</taxon>
    </lineage>
</organism>
<sequence length="47" mass="5297">MMKLPLSSEGFEVVRPKALGIYVARQLVTVFCRRPMPEAGPIAYWMG</sequence>
<gene>
    <name evidence="1" type="ORF">GRAN_3704</name>
</gene>
<evidence type="ECO:0000313" key="2">
    <source>
        <dbReference type="Proteomes" id="UP000289437"/>
    </source>
</evidence>
<keyword evidence="2" id="KW-1185">Reference proteome</keyword>
<accession>A0A4Q0SXA6</accession>
<dbReference type="AlphaFoldDB" id="A0A4Q0SXA6"/>
<evidence type="ECO:0000313" key="1">
    <source>
        <dbReference type="EMBL" id="RXH54600.1"/>
    </source>
</evidence>
<dbReference type="Proteomes" id="UP000289437">
    <property type="component" value="Unassembled WGS sequence"/>
</dbReference>
<protein>
    <submittedName>
        <fullName evidence="1">Uncharacterized protein</fullName>
    </submittedName>
</protein>
<proteinExistence type="predicted"/>
<reference evidence="1 2" key="1">
    <citation type="submission" date="2018-11" db="EMBL/GenBank/DDBJ databases">
        <authorList>
            <person name="Mardanov A.V."/>
            <person name="Ravin N.V."/>
            <person name="Dedysh S.N."/>
        </authorList>
    </citation>
    <scope>NUCLEOTIDE SEQUENCE [LARGE SCALE GENOMIC DNA]</scope>
    <source>
        <strain evidence="1 2">AF10</strain>
    </source>
</reference>
<comment type="caution">
    <text evidence="1">The sequence shown here is derived from an EMBL/GenBank/DDBJ whole genome shotgun (WGS) entry which is preliminary data.</text>
</comment>
<name>A0A4Q0SXA6_9BACT</name>
<reference evidence="2" key="2">
    <citation type="submission" date="2019-02" db="EMBL/GenBank/DDBJ databases">
        <title>Granulicella sibirica sp. nov., a psychrotolerant acidobacterium isolated from an organic soil layer in forested tundra, West Siberia.</title>
        <authorList>
            <person name="Oshkin I.Y."/>
            <person name="Kulichevskaya I.S."/>
            <person name="Rijpstra W.I.C."/>
            <person name="Sinninghe Damste J.S."/>
            <person name="Rakitin A.L."/>
            <person name="Ravin N.V."/>
            <person name="Dedysh S.N."/>
        </authorList>
    </citation>
    <scope>NUCLEOTIDE SEQUENCE [LARGE SCALE GENOMIC DNA]</scope>
    <source>
        <strain evidence="2">AF10</strain>
    </source>
</reference>
<dbReference type="EMBL" id="RDSM01000003">
    <property type="protein sequence ID" value="RXH54600.1"/>
    <property type="molecule type" value="Genomic_DNA"/>
</dbReference>